<dbReference type="GO" id="GO:0009318">
    <property type="term" value="C:exodeoxyribonuclease VII complex"/>
    <property type="evidence" value="ECO:0007669"/>
    <property type="project" value="UniProtKB-UniRule"/>
</dbReference>
<dbReference type="Pfam" id="PF02601">
    <property type="entry name" value="Exonuc_VII_L"/>
    <property type="match status" value="1"/>
</dbReference>
<comment type="catalytic activity">
    <reaction evidence="5 6">
        <text>Exonucleolytic cleavage in either 5'- to 3'- or 3'- to 5'-direction to yield nucleoside 5'-phosphates.</text>
        <dbReference type="EC" id="3.1.11.6"/>
    </reaction>
</comment>
<dbReference type="AlphaFoldDB" id="A0A1V6CA70"/>
<evidence type="ECO:0000259" key="7">
    <source>
        <dbReference type="Pfam" id="PF02601"/>
    </source>
</evidence>
<name>A0A1V6CA70_UNCT6</name>
<organism evidence="9">
    <name type="scientific">candidate division TA06 bacterium ADurb.Bin131</name>
    <dbReference type="NCBI Taxonomy" id="1852827"/>
    <lineage>
        <taxon>Bacteria</taxon>
        <taxon>Bacteria division TA06</taxon>
    </lineage>
</organism>
<gene>
    <name evidence="5 9" type="primary">xseA</name>
    <name evidence="9" type="ORF">BWX89_00780</name>
</gene>
<comment type="subcellular location">
    <subcellularLocation>
        <location evidence="5 6">Cytoplasm</location>
    </subcellularLocation>
</comment>
<evidence type="ECO:0000256" key="2">
    <source>
        <dbReference type="ARBA" id="ARBA00022722"/>
    </source>
</evidence>
<dbReference type="GO" id="GO:0008855">
    <property type="term" value="F:exodeoxyribonuclease VII activity"/>
    <property type="evidence" value="ECO:0007669"/>
    <property type="project" value="UniProtKB-UniRule"/>
</dbReference>
<dbReference type="InterPro" id="IPR025824">
    <property type="entry name" value="OB-fold_nuc-bd_dom"/>
</dbReference>
<keyword evidence="4 5" id="KW-0269">Exonuclease</keyword>
<protein>
    <recommendedName>
        <fullName evidence="5">Exodeoxyribonuclease 7 large subunit</fullName>
        <ecNumber evidence="5">3.1.11.6</ecNumber>
    </recommendedName>
    <alternativeName>
        <fullName evidence="5">Exodeoxyribonuclease VII large subunit</fullName>
        <shortName evidence="5">Exonuclease VII large subunit</shortName>
    </alternativeName>
</protein>
<comment type="subunit">
    <text evidence="5">Heterooligomer composed of large and small subunits.</text>
</comment>
<keyword evidence="1 5" id="KW-0963">Cytoplasm</keyword>
<dbReference type="GO" id="GO:0005737">
    <property type="term" value="C:cytoplasm"/>
    <property type="evidence" value="ECO:0007669"/>
    <property type="project" value="UniProtKB-SubCell"/>
</dbReference>
<dbReference type="InterPro" id="IPR003753">
    <property type="entry name" value="Exonuc_VII_L"/>
</dbReference>
<proteinExistence type="inferred from homology"/>
<evidence type="ECO:0000256" key="1">
    <source>
        <dbReference type="ARBA" id="ARBA00022490"/>
    </source>
</evidence>
<keyword evidence="2 5" id="KW-0540">Nuclease</keyword>
<evidence type="ECO:0000256" key="6">
    <source>
        <dbReference type="RuleBase" id="RU004355"/>
    </source>
</evidence>
<dbReference type="PANTHER" id="PTHR30008">
    <property type="entry name" value="EXODEOXYRIBONUCLEASE 7 LARGE SUBUNIT"/>
    <property type="match status" value="1"/>
</dbReference>
<reference evidence="9" key="1">
    <citation type="submission" date="2017-02" db="EMBL/GenBank/DDBJ databases">
        <title>Delving into the versatile metabolic prowess of the omnipresent phylum Bacteroidetes.</title>
        <authorList>
            <person name="Nobu M.K."/>
            <person name="Mei R."/>
            <person name="Narihiro T."/>
            <person name="Kuroda K."/>
            <person name="Liu W.-T."/>
        </authorList>
    </citation>
    <scope>NUCLEOTIDE SEQUENCE</scope>
    <source>
        <strain evidence="9">ADurb.Bin131</strain>
    </source>
</reference>
<keyword evidence="3 5" id="KW-0378">Hydrolase</keyword>
<dbReference type="CDD" id="cd04489">
    <property type="entry name" value="ExoVII_LU_OBF"/>
    <property type="match status" value="1"/>
</dbReference>
<feature type="domain" description="Exonuclease VII large subunit C-terminal" evidence="7">
    <location>
        <begin position="153"/>
        <end position="462"/>
    </location>
</feature>
<dbReference type="InterPro" id="IPR020579">
    <property type="entry name" value="Exonuc_VII_lsu_C"/>
</dbReference>
<comment type="similarity">
    <text evidence="5 6">Belongs to the XseA family.</text>
</comment>
<dbReference type="HAMAP" id="MF_00378">
    <property type="entry name" value="Exonuc_7_L"/>
    <property type="match status" value="1"/>
</dbReference>
<evidence type="ECO:0000259" key="8">
    <source>
        <dbReference type="Pfam" id="PF13742"/>
    </source>
</evidence>
<dbReference type="EMBL" id="MWDQ01000064">
    <property type="protein sequence ID" value="OQB73801.1"/>
    <property type="molecule type" value="Genomic_DNA"/>
</dbReference>
<dbReference type="GO" id="GO:0003676">
    <property type="term" value="F:nucleic acid binding"/>
    <property type="evidence" value="ECO:0007669"/>
    <property type="project" value="InterPro"/>
</dbReference>
<accession>A0A1V6CA70</accession>
<dbReference type="GO" id="GO:0006308">
    <property type="term" value="P:DNA catabolic process"/>
    <property type="evidence" value="ECO:0007669"/>
    <property type="project" value="UniProtKB-UniRule"/>
</dbReference>
<evidence type="ECO:0000256" key="5">
    <source>
        <dbReference type="HAMAP-Rule" id="MF_00378"/>
    </source>
</evidence>
<comment type="function">
    <text evidence="5">Bidirectionally degrades single-stranded DNA into large acid-insoluble oligonucleotides, which are then degraded further into small acid-soluble oligonucleotides.</text>
</comment>
<dbReference type="Pfam" id="PF13742">
    <property type="entry name" value="tRNA_anti_2"/>
    <property type="match status" value="1"/>
</dbReference>
<sequence length="471" mass="53696">MVKENDPLDDWNLFNQPEEETEIPEKVESFRKEYLSVTEFLDTINLELGKMQCKVLGELSDINARDRYAFFVLKESDPDLESAVVECFIGWRSFETYKHLLQDGMKVIVSGFPGIYKKSGRFRIEVFKIEPFGEGALKQAFEALKKKLEGKGYFAVEHKKQVPDIIQKIGLITSGSGAAIKDFLKNLGSYGFEIYHLNVFVEGDYAEDSIISAIRWFNRKMPDVDVIALIRGGGSLESLKAFNSEGVADAIFDSNLPVLTGIGHEKDVTIADFVADKSFSTPTAVAVFIRTQREQLITNLDLIIDQITSQAESIIDDLRNLVQSYQQNLIFCFENILRMYSFSIRHCAEKMHGCLNLVFESYRNMEQKFLTLFSDWHLTIVNMKHRMGILQEQSLNIFQTKIEQCKKKIDVADTGLKSLNPESILSRGYSIVYDKQKRVIKEAGQVKTNDEISIDLYKGKIISNVKEVSQK</sequence>
<evidence type="ECO:0000256" key="3">
    <source>
        <dbReference type="ARBA" id="ARBA00022801"/>
    </source>
</evidence>
<dbReference type="Proteomes" id="UP000485562">
    <property type="component" value="Unassembled WGS sequence"/>
</dbReference>
<dbReference type="PANTHER" id="PTHR30008:SF0">
    <property type="entry name" value="EXODEOXYRIBONUCLEASE 7 LARGE SUBUNIT"/>
    <property type="match status" value="1"/>
</dbReference>
<evidence type="ECO:0000313" key="9">
    <source>
        <dbReference type="EMBL" id="OQB73801.1"/>
    </source>
</evidence>
<comment type="caution">
    <text evidence="9">The sequence shown here is derived from an EMBL/GenBank/DDBJ whole genome shotgun (WGS) entry which is preliminary data.</text>
</comment>
<dbReference type="NCBIfam" id="TIGR00237">
    <property type="entry name" value="xseA"/>
    <property type="match status" value="1"/>
</dbReference>
<feature type="domain" description="OB-fold nucleic acid binding" evidence="8">
    <location>
        <begin position="35"/>
        <end position="130"/>
    </location>
</feature>
<dbReference type="EC" id="3.1.11.6" evidence="5"/>
<evidence type="ECO:0000256" key="4">
    <source>
        <dbReference type="ARBA" id="ARBA00022839"/>
    </source>
</evidence>